<organism evidence="1">
    <name type="scientific">Arundo donax</name>
    <name type="common">Giant reed</name>
    <name type="synonym">Donax arundinaceus</name>
    <dbReference type="NCBI Taxonomy" id="35708"/>
    <lineage>
        <taxon>Eukaryota</taxon>
        <taxon>Viridiplantae</taxon>
        <taxon>Streptophyta</taxon>
        <taxon>Embryophyta</taxon>
        <taxon>Tracheophyta</taxon>
        <taxon>Spermatophyta</taxon>
        <taxon>Magnoliopsida</taxon>
        <taxon>Liliopsida</taxon>
        <taxon>Poales</taxon>
        <taxon>Poaceae</taxon>
        <taxon>PACMAD clade</taxon>
        <taxon>Arundinoideae</taxon>
        <taxon>Arundineae</taxon>
        <taxon>Arundo</taxon>
    </lineage>
</organism>
<dbReference type="AlphaFoldDB" id="A0A0A9A4U8"/>
<protein>
    <submittedName>
        <fullName evidence="1">Uncharacterized protein</fullName>
    </submittedName>
</protein>
<reference evidence="1" key="1">
    <citation type="submission" date="2014-09" db="EMBL/GenBank/DDBJ databases">
        <authorList>
            <person name="Magalhaes I.L.F."/>
            <person name="Oliveira U."/>
            <person name="Santos F.R."/>
            <person name="Vidigal T.H.D.A."/>
            <person name="Brescovit A.D."/>
            <person name="Santos A.J."/>
        </authorList>
    </citation>
    <scope>NUCLEOTIDE SEQUENCE</scope>
    <source>
        <tissue evidence="1">Shoot tissue taken approximately 20 cm above the soil surface</tissue>
    </source>
</reference>
<accession>A0A0A9A4U8</accession>
<dbReference type="EMBL" id="GBRH01253860">
    <property type="protein sequence ID" value="JAD44035.1"/>
    <property type="molecule type" value="Transcribed_RNA"/>
</dbReference>
<evidence type="ECO:0000313" key="1">
    <source>
        <dbReference type="EMBL" id="JAD44035.1"/>
    </source>
</evidence>
<name>A0A0A9A4U8_ARUDO</name>
<proteinExistence type="predicted"/>
<reference evidence="1" key="2">
    <citation type="journal article" date="2015" name="Data Brief">
        <title>Shoot transcriptome of the giant reed, Arundo donax.</title>
        <authorList>
            <person name="Barrero R.A."/>
            <person name="Guerrero F.D."/>
            <person name="Moolhuijzen P."/>
            <person name="Goolsby J.A."/>
            <person name="Tidwell J."/>
            <person name="Bellgard S.E."/>
            <person name="Bellgard M.I."/>
        </authorList>
    </citation>
    <scope>NUCLEOTIDE SEQUENCE</scope>
    <source>
        <tissue evidence="1">Shoot tissue taken approximately 20 cm above the soil surface</tissue>
    </source>
</reference>
<sequence length="29" mass="3575">MSNNTYKLIGKSFWKEDMRHVVDRYRGEN</sequence>